<dbReference type="Gene3D" id="2.40.10.10">
    <property type="entry name" value="Trypsin-like serine proteases"/>
    <property type="match status" value="2"/>
</dbReference>
<organism evidence="7 8">
    <name type="scientific">Fregata magnificens</name>
    <name type="common">Magnificent frigatebird</name>
    <dbReference type="NCBI Taxonomy" id="37042"/>
    <lineage>
        <taxon>Eukaryota</taxon>
        <taxon>Metazoa</taxon>
        <taxon>Chordata</taxon>
        <taxon>Craniata</taxon>
        <taxon>Vertebrata</taxon>
        <taxon>Euteleostomi</taxon>
        <taxon>Archelosauria</taxon>
        <taxon>Archosauria</taxon>
        <taxon>Dinosauria</taxon>
        <taxon>Saurischia</taxon>
        <taxon>Theropoda</taxon>
        <taxon>Coelurosauria</taxon>
        <taxon>Aves</taxon>
        <taxon>Neognathae</taxon>
        <taxon>Neoaves</taxon>
        <taxon>Aequornithes</taxon>
        <taxon>Suliformes</taxon>
        <taxon>Fregatidae</taxon>
        <taxon>Fregata</taxon>
    </lineage>
</organism>
<evidence type="ECO:0000256" key="2">
    <source>
        <dbReference type="ARBA" id="ARBA00022801"/>
    </source>
</evidence>
<evidence type="ECO:0000256" key="3">
    <source>
        <dbReference type="ARBA" id="ARBA00022825"/>
    </source>
</evidence>
<dbReference type="InterPro" id="IPR001254">
    <property type="entry name" value="Trypsin_dom"/>
</dbReference>
<evidence type="ECO:0000256" key="1">
    <source>
        <dbReference type="ARBA" id="ARBA00022670"/>
    </source>
</evidence>
<dbReference type="SUPFAM" id="SSF50494">
    <property type="entry name" value="Trypsin-like serine proteases"/>
    <property type="match status" value="1"/>
</dbReference>
<dbReference type="InterPro" id="IPR009003">
    <property type="entry name" value="Peptidase_S1_PA"/>
</dbReference>
<feature type="non-terminal residue" evidence="7">
    <location>
        <position position="1"/>
    </location>
</feature>
<dbReference type="OrthoDB" id="6755574at2759"/>
<name>A0A850WI18_FREMA</name>
<keyword evidence="8" id="KW-1185">Reference proteome</keyword>
<proteinExistence type="inferred from homology"/>
<keyword evidence="3" id="KW-0720">Serine protease</keyword>
<reference evidence="7" key="1">
    <citation type="submission" date="2019-09" db="EMBL/GenBank/DDBJ databases">
        <title>Bird 10,000 Genomes (B10K) Project - Family phase.</title>
        <authorList>
            <person name="Zhang G."/>
        </authorList>
    </citation>
    <scope>NUCLEOTIDE SEQUENCE</scope>
    <source>
        <strain evidence="7">B10K-DU-002-48</strain>
        <tissue evidence="7">Muscle</tissue>
    </source>
</reference>
<dbReference type="PROSITE" id="PS00135">
    <property type="entry name" value="TRYPSIN_SER"/>
    <property type="match status" value="1"/>
</dbReference>
<dbReference type="GO" id="GO:0004252">
    <property type="term" value="F:serine-type endopeptidase activity"/>
    <property type="evidence" value="ECO:0007669"/>
    <property type="project" value="InterPro"/>
</dbReference>
<dbReference type="PANTHER" id="PTHR24264:SF20">
    <property type="entry name" value="TRYPSIN-LIKE"/>
    <property type="match status" value="1"/>
</dbReference>
<feature type="domain" description="Peptidase S1" evidence="6">
    <location>
        <begin position="1"/>
        <end position="178"/>
    </location>
</feature>
<dbReference type="PROSITE" id="PS50240">
    <property type="entry name" value="TRYPSIN_DOM"/>
    <property type="match status" value="1"/>
</dbReference>
<dbReference type="PANTHER" id="PTHR24264">
    <property type="entry name" value="TRYPSIN-RELATED"/>
    <property type="match status" value="1"/>
</dbReference>
<keyword evidence="4" id="KW-1015">Disulfide bond</keyword>
<gene>
    <name evidence="7" type="primary">Gzma_2</name>
    <name evidence="7" type="ORF">FREMAG_R12327</name>
</gene>
<dbReference type="Proteomes" id="UP000632118">
    <property type="component" value="Unassembled WGS sequence"/>
</dbReference>
<dbReference type="CDD" id="cd00190">
    <property type="entry name" value="Tryp_SPc"/>
    <property type="match status" value="1"/>
</dbReference>
<dbReference type="InterPro" id="IPR043504">
    <property type="entry name" value="Peptidase_S1_PA_chymotrypsin"/>
</dbReference>
<dbReference type="Pfam" id="PF00089">
    <property type="entry name" value="Trypsin"/>
    <property type="match status" value="1"/>
</dbReference>
<accession>A0A850WI18</accession>
<dbReference type="EMBL" id="WAAD01037804">
    <property type="protein sequence ID" value="NWH54094.1"/>
    <property type="molecule type" value="Genomic_DNA"/>
</dbReference>
<evidence type="ECO:0000256" key="5">
    <source>
        <dbReference type="ARBA" id="ARBA00024195"/>
    </source>
</evidence>
<evidence type="ECO:0000259" key="6">
    <source>
        <dbReference type="PROSITE" id="PS50240"/>
    </source>
</evidence>
<keyword evidence="1" id="KW-0645">Protease</keyword>
<dbReference type="GO" id="GO:0005615">
    <property type="term" value="C:extracellular space"/>
    <property type="evidence" value="ECO:0007669"/>
    <property type="project" value="TreeGrafter"/>
</dbReference>
<feature type="non-terminal residue" evidence="7">
    <location>
        <position position="178"/>
    </location>
</feature>
<protein>
    <submittedName>
        <fullName evidence="7">GRAA protein</fullName>
    </submittedName>
</protein>
<keyword evidence="2" id="KW-0378">Hydrolase</keyword>
<sequence>LNKSEVRVVLRAHQASIAEKEQQIFKVMYYFPNPRFGRSSKENEKIHLKVFIAKLNKYAQLLPLPDSCEDIKPGTKCKVAGWGVTSSGKPSTYLQETVLKIVDRKSCKSKYRKYTKITSNMLCAGGQNKFSMRDACKGDSGGPLICASQYSGIVSFGKRCGRRDMPGVYTRLTEKYID</sequence>
<dbReference type="AlphaFoldDB" id="A0A850WI18"/>
<dbReference type="InterPro" id="IPR050127">
    <property type="entry name" value="Serine_Proteases_S1"/>
</dbReference>
<evidence type="ECO:0000313" key="7">
    <source>
        <dbReference type="EMBL" id="NWH54094.1"/>
    </source>
</evidence>
<dbReference type="SMART" id="SM00020">
    <property type="entry name" value="Tryp_SPc"/>
    <property type="match status" value="1"/>
</dbReference>
<evidence type="ECO:0000313" key="8">
    <source>
        <dbReference type="Proteomes" id="UP000632118"/>
    </source>
</evidence>
<dbReference type="InterPro" id="IPR033116">
    <property type="entry name" value="TRYPSIN_SER"/>
</dbReference>
<dbReference type="FunFam" id="2.40.10.10:FF:000002">
    <property type="entry name" value="Transmembrane protease serine"/>
    <property type="match status" value="1"/>
</dbReference>
<comment type="similarity">
    <text evidence="5">Belongs to the peptidase S1 family. CLIP subfamily.</text>
</comment>
<comment type="caution">
    <text evidence="7">The sequence shown here is derived from an EMBL/GenBank/DDBJ whole genome shotgun (WGS) entry which is preliminary data.</text>
</comment>
<evidence type="ECO:0000256" key="4">
    <source>
        <dbReference type="ARBA" id="ARBA00023157"/>
    </source>
</evidence>
<dbReference type="GO" id="GO:0006508">
    <property type="term" value="P:proteolysis"/>
    <property type="evidence" value="ECO:0007669"/>
    <property type="project" value="UniProtKB-KW"/>
</dbReference>